<reference evidence="9" key="1">
    <citation type="journal article" date="2013" name="Genetics">
        <title>The draft genome and transcriptome of Panagrellus redivivus are shaped by the harsh demands of a free-living lifestyle.</title>
        <authorList>
            <person name="Srinivasan J."/>
            <person name="Dillman A.R."/>
            <person name="Macchietto M.G."/>
            <person name="Heikkinen L."/>
            <person name="Lakso M."/>
            <person name="Fracchia K.M."/>
            <person name="Antoshechkin I."/>
            <person name="Mortazavi A."/>
            <person name="Wong G."/>
            <person name="Sternberg P.W."/>
        </authorList>
    </citation>
    <scope>NUCLEOTIDE SEQUENCE [LARGE SCALE GENOMIC DNA]</scope>
    <source>
        <strain evidence="9">MT8872</strain>
    </source>
</reference>
<evidence type="ECO:0000259" key="8">
    <source>
        <dbReference type="SMART" id="SM00907"/>
    </source>
</evidence>
<evidence type="ECO:0000256" key="2">
    <source>
        <dbReference type="ARBA" id="ARBA00022475"/>
    </source>
</evidence>
<keyword evidence="2" id="KW-1003">Cell membrane</keyword>
<dbReference type="GO" id="GO:0051726">
    <property type="term" value="P:regulation of cell cycle"/>
    <property type="evidence" value="ECO:0007669"/>
    <property type="project" value="InterPro"/>
</dbReference>
<evidence type="ECO:0000256" key="3">
    <source>
        <dbReference type="ARBA" id="ARBA00022729"/>
    </source>
</evidence>
<evidence type="ECO:0000256" key="4">
    <source>
        <dbReference type="ARBA" id="ARBA00023136"/>
    </source>
</evidence>
<sequence length="266" mass="28864">MKDGIGDWTLRWYLKLTEIIIMANCKVLLCLLATLTTILAAPQMPEVSDECLKLSKQCEDDTDCIHRLAVVQSACVTNTCQPQCRMAAMNLYQNRQGRNLLRSDASCVPGKSELEQCGFLPNKSPKHCNFAKLICEADLQCNSKWELFVSECEAETSIGQCSDKCRRHLNATLATTQGADFATCTCTDKDDQLCTNLKGTILKACMDTPTPSTPSASSPAPAAGARSTTPRSRLSPSSPDRPASAPASPVSIFTVCFALLLAAFFH</sequence>
<keyword evidence="3" id="KW-0732">Signal</keyword>
<evidence type="ECO:0000313" key="9">
    <source>
        <dbReference type="Proteomes" id="UP000492821"/>
    </source>
</evidence>
<keyword evidence="9" id="KW-1185">Reference proteome</keyword>
<dbReference type="InterPro" id="IPR039596">
    <property type="entry name" value="GAS1"/>
</dbReference>
<evidence type="ECO:0000256" key="6">
    <source>
        <dbReference type="SAM" id="MobiDB-lite"/>
    </source>
</evidence>
<name>A0A7E4VN21_PANRE</name>
<reference evidence="10" key="2">
    <citation type="submission" date="2020-10" db="UniProtKB">
        <authorList>
            <consortium name="WormBaseParasite"/>
        </authorList>
    </citation>
    <scope>IDENTIFICATION</scope>
</reference>
<organism evidence="9 10">
    <name type="scientific">Panagrellus redivivus</name>
    <name type="common">Microworm</name>
    <dbReference type="NCBI Taxonomy" id="6233"/>
    <lineage>
        <taxon>Eukaryota</taxon>
        <taxon>Metazoa</taxon>
        <taxon>Ecdysozoa</taxon>
        <taxon>Nematoda</taxon>
        <taxon>Chromadorea</taxon>
        <taxon>Rhabditida</taxon>
        <taxon>Tylenchina</taxon>
        <taxon>Panagrolaimomorpha</taxon>
        <taxon>Panagrolaimoidea</taxon>
        <taxon>Panagrolaimidae</taxon>
        <taxon>Panagrellus</taxon>
    </lineage>
</organism>
<keyword evidence="7" id="KW-1133">Transmembrane helix</keyword>
<dbReference type="GO" id="GO:0005886">
    <property type="term" value="C:plasma membrane"/>
    <property type="evidence" value="ECO:0007669"/>
    <property type="project" value="UniProtKB-SubCell"/>
</dbReference>
<dbReference type="InterPro" id="IPR016017">
    <property type="entry name" value="GDNF/GAS1"/>
</dbReference>
<dbReference type="PANTHER" id="PTHR16840">
    <property type="entry name" value="GROWTH ARREST-SPECIFIC PROTEIN 1"/>
    <property type="match status" value="1"/>
</dbReference>
<keyword evidence="5" id="KW-0325">Glycoprotein</keyword>
<evidence type="ECO:0000313" key="10">
    <source>
        <dbReference type="WBParaSite" id="Pan_g23185.t1"/>
    </source>
</evidence>
<protein>
    <submittedName>
        <fullName evidence="10">GDNF domain-containing protein</fullName>
    </submittedName>
</protein>
<dbReference type="WBParaSite" id="Pan_g23185.t1">
    <property type="protein sequence ID" value="Pan_g23185.t1"/>
    <property type="gene ID" value="Pan_g23185"/>
</dbReference>
<proteinExistence type="predicted"/>
<dbReference type="AlphaFoldDB" id="A0A7E4VN21"/>
<keyword evidence="4 7" id="KW-0472">Membrane</keyword>
<keyword evidence="7" id="KW-0812">Transmembrane</keyword>
<dbReference type="Proteomes" id="UP000492821">
    <property type="component" value="Unassembled WGS sequence"/>
</dbReference>
<accession>A0A7E4VN21</accession>
<feature type="region of interest" description="Disordered" evidence="6">
    <location>
        <begin position="210"/>
        <end position="247"/>
    </location>
</feature>
<comment type="subcellular location">
    <subcellularLocation>
        <location evidence="1">Cell membrane</location>
    </subcellularLocation>
</comment>
<evidence type="ECO:0000256" key="7">
    <source>
        <dbReference type="SAM" id="Phobius"/>
    </source>
</evidence>
<feature type="domain" description="GDNF/GAS1" evidence="8">
    <location>
        <begin position="128"/>
        <end position="205"/>
    </location>
</feature>
<feature type="domain" description="GDNF/GAS1" evidence="8">
    <location>
        <begin position="51"/>
        <end position="124"/>
    </location>
</feature>
<dbReference type="SMART" id="SM00907">
    <property type="entry name" value="GDNF"/>
    <property type="match status" value="2"/>
</dbReference>
<evidence type="ECO:0000256" key="1">
    <source>
        <dbReference type="ARBA" id="ARBA00004236"/>
    </source>
</evidence>
<evidence type="ECO:0000256" key="5">
    <source>
        <dbReference type="ARBA" id="ARBA00023180"/>
    </source>
</evidence>
<dbReference type="PANTHER" id="PTHR16840:SF3">
    <property type="entry name" value="GROWTH ARREST-SPECIFIC PROTEIN 1"/>
    <property type="match status" value="1"/>
</dbReference>
<feature type="transmembrane region" description="Helical" evidence="7">
    <location>
        <begin position="247"/>
        <end position="265"/>
    </location>
</feature>